<dbReference type="PANTHER" id="PTHR33375">
    <property type="entry name" value="CHROMOSOME-PARTITIONING PROTEIN PARB-RELATED"/>
    <property type="match status" value="1"/>
</dbReference>
<evidence type="ECO:0000256" key="2">
    <source>
        <dbReference type="ARBA" id="ARBA00022829"/>
    </source>
</evidence>
<keyword evidence="2" id="KW-0159">Chromosome partition</keyword>
<dbReference type="NCBIfam" id="TIGR00180">
    <property type="entry name" value="parB_part"/>
    <property type="match status" value="1"/>
</dbReference>
<feature type="domain" description="ParB-like N-terminal" evidence="4">
    <location>
        <begin position="39"/>
        <end position="145"/>
    </location>
</feature>
<dbReference type="Pfam" id="PF02195">
    <property type="entry name" value="ParB_N"/>
    <property type="match status" value="1"/>
</dbReference>
<proteinExistence type="inferred from homology"/>
<name>A0ABQ2MY16_9ACTN</name>
<evidence type="ECO:0000259" key="4">
    <source>
        <dbReference type="SMART" id="SM00470"/>
    </source>
</evidence>
<evidence type="ECO:0000256" key="3">
    <source>
        <dbReference type="SAM" id="MobiDB-lite"/>
    </source>
</evidence>
<evidence type="ECO:0000256" key="1">
    <source>
        <dbReference type="ARBA" id="ARBA00006295"/>
    </source>
</evidence>
<feature type="region of interest" description="Disordered" evidence="3">
    <location>
        <begin position="1"/>
        <end position="33"/>
    </location>
</feature>
<accession>A0ABQ2MY16</accession>
<dbReference type="EMBL" id="BMNG01000033">
    <property type="protein sequence ID" value="GGO60144.1"/>
    <property type="molecule type" value="Genomic_DNA"/>
</dbReference>
<dbReference type="InterPro" id="IPR036086">
    <property type="entry name" value="ParB/Sulfiredoxin_sf"/>
</dbReference>
<feature type="region of interest" description="Disordered" evidence="3">
    <location>
        <begin position="209"/>
        <end position="318"/>
    </location>
</feature>
<dbReference type="SMART" id="SM00470">
    <property type="entry name" value="ParB"/>
    <property type="match status" value="1"/>
</dbReference>
<sequence>MSKRTSFTDLIGDGAKKGADSEASGQPSAPPVTAYMHTIVGNPENPRVEADYTDADPEFRELKAAMKEIGQLQPIAVLSRAVYDQSKPGYAKQLGDADWVVVTGNRRLAAARQLGWTRIDIRVQDRLGGDEEGGQLDEAVIIENIHRKKVEPIKEAAFLQRMVQRHGSQEKVAERIGKSQMYVSHRLALLDLVPDVQKEIQTGGVKVSQVRGLSSKSADEQRAEVAKIKQDAAKPKPKRKPRAAAHQNGVLESAPQTGEPKDQQADVQNSVLNIDAGSETGSPGGSADPQAPGGGQHSEASADEAQPREPLPDLVGITAMPFGRPEAVLRILEERMSADKLDQLIKLLNNRS</sequence>
<dbReference type="InterPro" id="IPR050336">
    <property type="entry name" value="Chromosome_partition/occlusion"/>
</dbReference>
<dbReference type="SUPFAM" id="SSF110849">
    <property type="entry name" value="ParB/Sulfiredoxin"/>
    <property type="match status" value="1"/>
</dbReference>
<dbReference type="Pfam" id="PF17762">
    <property type="entry name" value="HTH_ParB"/>
    <property type="match status" value="1"/>
</dbReference>
<reference evidence="6" key="1">
    <citation type="journal article" date="2019" name="Int. J. Syst. Evol. Microbiol.">
        <title>The Global Catalogue of Microorganisms (GCM) 10K type strain sequencing project: providing services to taxonomists for standard genome sequencing and annotation.</title>
        <authorList>
            <consortium name="The Broad Institute Genomics Platform"/>
            <consortium name="The Broad Institute Genome Sequencing Center for Infectious Disease"/>
            <person name="Wu L."/>
            <person name="Ma J."/>
        </authorList>
    </citation>
    <scope>NUCLEOTIDE SEQUENCE [LARGE SCALE GENOMIC DNA]</scope>
    <source>
        <strain evidence="6">CGMCC 4.7349</strain>
    </source>
</reference>
<dbReference type="InterPro" id="IPR004437">
    <property type="entry name" value="ParB/RepB/Spo0J"/>
</dbReference>
<evidence type="ECO:0000313" key="5">
    <source>
        <dbReference type="EMBL" id="GGO60144.1"/>
    </source>
</evidence>
<gene>
    <name evidence="5" type="ORF">GCM10012286_83360</name>
</gene>
<dbReference type="Gene3D" id="1.10.10.2830">
    <property type="match status" value="1"/>
</dbReference>
<comment type="caution">
    <text evidence="5">The sequence shown here is derived from an EMBL/GenBank/DDBJ whole genome shotgun (WGS) entry which is preliminary data.</text>
</comment>
<protein>
    <recommendedName>
        <fullName evidence="4">ParB-like N-terminal domain-containing protein</fullName>
    </recommendedName>
</protein>
<dbReference type="InterPro" id="IPR041468">
    <property type="entry name" value="HTH_ParB/Spo0J"/>
</dbReference>
<organism evidence="5 6">
    <name type="scientific">Streptomyces lasiicapitis</name>
    <dbReference type="NCBI Taxonomy" id="1923961"/>
    <lineage>
        <taxon>Bacteria</taxon>
        <taxon>Bacillati</taxon>
        <taxon>Actinomycetota</taxon>
        <taxon>Actinomycetes</taxon>
        <taxon>Kitasatosporales</taxon>
        <taxon>Streptomycetaceae</taxon>
        <taxon>Streptomyces</taxon>
    </lineage>
</organism>
<dbReference type="RefSeq" id="WP_189177873.1">
    <property type="nucleotide sequence ID" value="NZ_BMNG01000033.1"/>
</dbReference>
<comment type="similarity">
    <text evidence="1">Belongs to the ParB family.</text>
</comment>
<dbReference type="Gene3D" id="3.90.1530.30">
    <property type="match status" value="1"/>
</dbReference>
<keyword evidence="6" id="KW-1185">Reference proteome</keyword>
<dbReference type="Proteomes" id="UP000656881">
    <property type="component" value="Unassembled WGS sequence"/>
</dbReference>
<dbReference type="PANTHER" id="PTHR33375:SF1">
    <property type="entry name" value="CHROMOSOME-PARTITIONING PROTEIN PARB-RELATED"/>
    <property type="match status" value="1"/>
</dbReference>
<dbReference type="InterPro" id="IPR003115">
    <property type="entry name" value="ParB_N"/>
</dbReference>
<evidence type="ECO:0000313" key="6">
    <source>
        <dbReference type="Proteomes" id="UP000656881"/>
    </source>
</evidence>
<dbReference type="SUPFAM" id="SSF109709">
    <property type="entry name" value="KorB DNA-binding domain-like"/>
    <property type="match status" value="1"/>
</dbReference>
<feature type="compositionally biased region" description="Basic and acidic residues" evidence="3">
    <location>
        <begin position="217"/>
        <end position="234"/>
    </location>
</feature>